<dbReference type="AlphaFoldDB" id="A0A5M9HA44"/>
<evidence type="ECO:0000313" key="3">
    <source>
        <dbReference type="Proteomes" id="UP000322918"/>
    </source>
</evidence>
<dbReference type="Proteomes" id="UP000322918">
    <property type="component" value="Unassembled WGS sequence"/>
</dbReference>
<evidence type="ECO:0000313" key="2">
    <source>
        <dbReference type="EMBL" id="KAA8482098.1"/>
    </source>
</evidence>
<keyword evidence="3" id="KW-1185">Reference proteome</keyword>
<feature type="chain" id="PRO_5024462297" evidence="1">
    <location>
        <begin position="22"/>
        <end position="521"/>
    </location>
</feature>
<protein>
    <submittedName>
        <fullName evidence="2">Gliding motility protein RemB</fullName>
    </submittedName>
</protein>
<sequence>MISTIAIILIAAAVQRASAQAGYLSYSFHFYQQLNKEIYDPNTRVHSSLKPFYIKEDSIITQATDSLLNRGVDSSRHGWISRKLFNEHLFQVNKDDYTFYGDFLPDFIIGRDFSGKKTTWQNTRGYQFGGTVGKKFSFYTSGYENQGKFPKYYQDFSEKYRIVPGQTNEFFGTQQEQKDWQYVTANISYTPADFINISLAYDKIFIGDGYRSLLLSDATSPYPFIKITGSYKNIQYTGVWASLQDPSAPAYSYETGNRRKGAVFHYLDWNITPRLSLGFFDALIWEVKNEAGSKSGLKAQYINPIIFLNPAISSGSENSVVGFTGKYEVLDKTTLYGQLVLDGIKNDSKDLWGLQAGIKGTDLAGAEALTYILEYNTVKPYTFAQTNRVINYAHYNQPLGHLYGANFREMLGILGYTYKRFGFTGEVLFSRYGLDRDGVNYGKDIFNTTDIGSAGTSTGQGLSTDLFYLDGKVSYLLNPKYNLRFEIGGVFRKEKNSLVNNNTAWMTFGLRSSFRNLYKDF</sequence>
<dbReference type="Gene3D" id="2.40.160.130">
    <property type="entry name" value="Capsule assembly protein Wzi"/>
    <property type="match status" value="1"/>
</dbReference>
<name>A0A5M9HA44_9SPHI</name>
<keyword evidence="1" id="KW-0732">Signal</keyword>
<accession>A0A5M9HA44</accession>
<dbReference type="EMBL" id="VWNE01000019">
    <property type="protein sequence ID" value="KAA8482098.1"/>
    <property type="molecule type" value="Genomic_DNA"/>
</dbReference>
<feature type="signal peptide" evidence="1">
    <location>
        <begin position="1"/>
        <end position="21"/>
    </location>
</feature>
<evidence type="ECO:0000256" key="1">
    <source>
        <dbReference type="SAM" id="SignalP"/>
    </source>
</evidence>
<gene>
    <name evidence="2" type="ORF">F1649_12910</name>
</gene>
<organism evidence="2 3">
    <name type="scientific">Arcticibacter tournemirensis</name>
    <dbReference type="NCBI Taxonomy" id="699437"/>
    <lineage>
        <taxon>Bacteria</taxon>
        <taxon>Pseudomonadati</taxon>
        <taxon>Bacteroidota</taxon>
        <taxon>Sphingobacteriia</taxon>
        <taxon>Sphingobacteriales</taxon>
        <taxon>Sphingobacteriaceae</taxon>
        <taxon>Arcticibacter</taxon>
    </lineage>
</organism>
<reference evidence="2 3" key="1">
    <citation type="submission" date="2019-09" db="EMBL/GenBank/DDBJ databases">
        <title>Pararcticibacter amylolyticus gen. nov., sp. nov., isolated from a rottenly hemp rope, and reclassification of Pedobacter tournemirensis as Pararcticibacter tournemirensis comb. nov.</title>
        <authorList>
            <person name="Cai Y."/>
        </authorList>
    </citation>
    <scope>NUCLEOTIDE SEQUENCE [LARGE SCALE GENOMIC DNA]</scope>
    <source>
        <strain evidence="2 3">TF5-37.2-LB10</strain>
    </source>
</reference>
<dbReference type="InterPro" id="IPR038636">
    <property type="entry name" value="Wzi_sf"/>
</dbReference>
<dbReference type="OrthoDB" id="9808260at2"/>
<comment type="caution">
    <text evidence="2">The sequence shown here is derived from an EMBL/GenBank/DDBJ whole genome shotgun (WGS) entry which is preliminary data.</text>
</comment>
<proteinExistence type="predicted"/>